<dbReference type="AlphaFoldDB" id="A0A329LM58"/>
<comment type="caution">
    <text evidence="1">The sequence shown here is derived from an EMBL/GenBank/DDBJ whole genome shotgun (WGS) entry which is preliminary data.</text>
</comment>
<proteinExistence type="predicted"/>
<dbReference type="Gene3D" id="1.20.120.330">
    <property type="entry name" value="Nucleotidyltransferases domain 2"/>
    <property type="match status" value="1"/>
</dbReference>
<evidence type="ECO:0000313" key="2">
    <source>
        <dbReference type="Proteomes" id="UP000250915"/>
    </source>
</evidence>
<accession>A0A329LM58</accession>
<protein>
    <recommendedName>
        <fullName evidence="3">HEPN domain-containing protein</fullName>
    </recommendedName>
</protein>
<dbReference type="OrthoDB" id="3728235at2"/>
<gene>
    <name evidence="1" type="ORF">DQP57_17380</name>
</gene>
<name>A0A329LM58_9MYCO</name>
<reference evidence="1 2" key="1">
    <citation type="submission" date="2018-06" db="EMBL/GenBank/DDBJ databases">
        <title>NTM in soil in Japan.</title>
        <authorList>
            <person name="Ohya K."/>
        </authorList>
    </citation>
    <scope>NUCLEOTIDE SEQUENCE [LARGE SCALE GENOMIC DNA]</scope>
    <source>
        <strain evidence="1 2">GF28</strain>
    </source>
</reference>
<evidence type="ECO:0000313" key="1">
    <source>
        <dbReference type="EMBL" id="RAV08122.1"/>
    </source>
</evidence>
<sequence>MTWEQGQDDVAAALRTGDLQQVTGGQAAGDGWIADAQRKVETAQAIADIDPHTAYVTAYDAARFALVGVLAHQGLRATQRGGHVAVERAVRAQFGALFVDFGTLRRRRAELEYPSYPGVEVRSSEVVEALNAAAHIIDNAVKLLPHLTIYTAP</sequence>
<organism evidence="1 2">
    <name type="scientific">Mycobacterium colombiense</name>
    <dbReference type="NCBI Taxonomy" id="339268"/>
    <lineage>
        <taxon>Bacteria</taxon>
        <taxon>Bacillati</taxon>
        <taxon>Actinomycetota</taxon>
        <taxon>Actinomycetes</taxon>
        <taxon>Mycobacteriales</taxon>
        <taxon>Mycobacteriaceae</taxon>
        <taxon>Mycobacterium</taxon>
        <taxon>Mycobacterium avium complex (MAC)</taxon>
    </lineage>
</organism>
<dbReference type="Proteomes" id="UP000250915">
    <property type="component" value="Unassembled WGS sequence"/>
</dbReference>
<dbReference type="RefSeq" id="WP_064893907.1">
    <property type="nucleotide sequence ID" value="NZ_QMEV01000040.1"/>
</dbReference>
<dbReference type="EMBL" id="QMEV01000040">
    <property type="protein sequence ID" value="RAV08122.1"/>
    <property type="molecule type" value="Genomic_DNA"/>
</dbReference>
<evidence type="ECO:0008006" key="3">
    <source>
        <dbReference type="Google" id="ProtNLM"/>
    </source>
</evidence>